<dbReference type="Proteomes" id="UP000184031">
    <property type="component" value="Unassembled WGS sequence"/>
</dbReference>
<dbReference type="AlphaFoldDB" id="A0A1M6V4D4"/>
<evidence type="ECO:0000313" key="8">
    <source>
        <dbReference type="Proteomes" id="UP000198940"/>
    </source>
</evidence>
<protein>
    <recommendedName>
        <fullName evidence="2">histidine kinase</fullName>
        <ecNumber evidence="2">2.7.13.3</ecNumber>
    </recommendedName>
</protein>
<gene>
    <name evidence="5" type="ORF">SAMN04487891_107116</name>
    <name evidence="6" type="ORF">SAMN05216293_1890</name>
</gene>
<dbReference type="InterPro" id="IPR036890">
    <property type="entry name" value="HATPase_C_sf"/>
</dbReference>
<dbReference type="GO" id="GO:0000155">
    <property type="term" value="F:phosphorelay sensor kinase activity"/>
    <property type="evidence" value="ECO:0007669"/>
    <property type="project" value="InterPro"/>
</dbReference>
<dbReference type="InterPro" id="IPR036097">
    <property type="entry name" value="HisK_dim/P_sf"/>
</dbReference>
<dbReference type="CDD" id="cd00075">
    <property type="entry name" value="HATPase"/>
    <property type="match status" value="1"/>
</dbReference>
<dbReference type="InterPro" id="IPR003661">
    <property type="entry name" value="HisK_dim/P_dom"/>
</dbReference>
<dbReference type="InterPro" id="IPR005467">
    <property type="entry name" value="His_kinase_dom"/>
</dbReference>
<dbReference type="STRING" id="1055723.SAMN05216293_1890"/>
<dbReference type="InterPro" id="IPR004358">
    <property type="entry name" value="Sig_transdc_His_kin-like_C"/>
</dbReference>
<evidence type="ECO:0000313" key="5">
    <source>
        <dbReference type="EMBL" id="SFC20749.1"/>
    </source>
</evidence>
<dbReference type="SUPFAM" id="SSF47384">
    <property type="entry name" value="Homodimeric domain of signal transducing histidine kinase"/>
    <property type="match status" value="1"/>
</dbReference>
<dbReference type="Pfam" id="PF02518">
    <property type="entry name" value="HATPase_c"/>
    <property type="match status" value="1"/>
</dbReference>
<dbReference type="SMART" id="SM00388">
    <property type="entry name" value="HisKA"/>
    <property type="match status" value="1"/>
</dbReference>
<dbReference type="EMBL" id="FRAT01000004">
    <property type="protein sequence ID" value="SHK76254.1"/>
    <property type="molecule type" value="Genomic_DNA"/>
</dbReference>
<dbReference type="CDD" id="cd00082">
    <property type="entry name" value="HisKA"/>
    <property type="match status" value="1"/>
</dbReference>
<sequence length="377" mass="42620">MDRNSYFSAKWIPVHTAEQKLKERIKELTCLYEVTSLIVNSDYEQIEEVLRAIASCLQRAWQFNEETYVELKTPLTTIRTKKAADKYVFLKSPVKVFNEKRGHIKIGYPSPKYTMDDFLVEEKQLLDNVCLEVGNLLERKEIKENQEAIRRQVEQGDRLRILGEITAGIAHELNTPLANILGFTELLKERVGGDPKAEKDLDKIITNTIFSREVVKKLMFFACEMPQERTSLNIVPVIEDAIDLLGTTLRQNEISCKLIADKKDIVLKMDKIQLTQVLFNLIVNAIYFSPPQSTILVEVREKEGNVVLKISDEGSGIPKDKTETVFAPFFTTKPMGEGSGLGLSVVHGIVKSHQGTIGHAPNTPKGTIFTIKFPKTV</sequence>
<dbReference type="PRINTS" id="PR00344">
    <property type="entry name" value="BCTRLSENSOR"/>
</dbReference>
<dbReference type="Gene3D" id="1.10.287.130">
    <property type="match status" value="1"/>
</dbReference>
<name>A0A1M6V4D4_9FLAO</name>
<dbReference type="InterPro" id="IPR003594">
    <property type="entry name" value="HATPase_dom"/>
</dbReference>
<organism evidence="6 7">
    <name type="scientific">Flagellimonas taeanensis</name>
    <dbReference type="NCBI Taxonomy" id="1005926"/>
    <lineage>
        <taxon>Bacteria</taxon>
        <taxon>Pseudomonadati</taxon>
        <taxon>Bacteroidota</taxon>
        <taxon>Flavobacteriia</taxon>
        <taxon>Flavobacteriales</taxon>
        <taxon>Flavobacteriaceae</taxon>
        <taxon>Flagellimonas</taxon>
    </lineage>
</organism>
<proteinExistence type="predicted"/>
<comment type="catalytic activity">
    <reaction evidence="1">
        <text>ATP + protein L-histidine = ADP + protein N-phospho-L-histidine.</text>
        <dbReference type="EC" id="2.7.13.3"/>
    </reaction>
</comment>
<dbReference type="SMART" id="SM00387">
    <property type="entry name" value="HATPase_c"/>
    <property type="match status" value="1"/>
</dbReference>
<evidence type="ECO:0000256" key="1">
    <source>
        <dbReference type="ARBA" id="ARBA00000085"/>
    </source>
</evidence>
<dbReference type="Pfam" id="PF00512">
    <property type="entry name" value="HisKA"/>
    <property type="match status" value="1"/>
</dbReference>
<keyword evidence="6" id="KW-0808">Transferase</keyword>
<evidence type="ECO:0000313" key="7">
    <source>
        <dbReference type="Proteomes" id="UP000184031"/>
    </source>
</evidence>
<keyword evidence="8" id="KW-1185">Reference proteome</keyword>
<evidence type="ECO:0000259" key="4">
    <source>
        <dbReference type="PROSITE" id="PS50109"/>
    </source>
</evidence>
<evidence type="ECO:0000256" key="3">
    <source>
        <dbReference type="ARBA" id="ARBA00022553"/>
    </source>
</evidence>
<evidence type="ECO:0000313" key="6">
    <source>
        <dbReference type="EMBL" id="SHK76254.1"/>
    </source>
</evidence>
<evidence type="ECO:0000256" key="2">
    <source>
        <dbReference type="ARBA" id="ARBA00012438"/>
    </source>
</evidence>
<keyword evidence="3" id="KW-0597">Phosphoprotein</keyword>
<dbReference type="RefSeq" id="WP_245750693.1">
    <property type="nucleotide sequence ID" value="NZ_FOKU01000007.1"/>
</dbReference>
<dbReference type="PANTHER" id="PTHR43065:SF42">
    <property type="entry name" value="TWO-COMPONENT SENSOR PPRA"/>
    <property type="match status" value="1"/>
</dbReference>
<comment type="caution">
    <text evidence="6">The sequence shown here is derived from an EMBL/GenBank/DDBJ whole genome shotgun (WGS) entry which is preliminary data.</text>
</comment>
<accession>A0A1M6V4D4</accession>
<dbReference type="Gene3D" id="3.30.565.10">
    <property type="entry name" value="Histidine kinase-like ATPase, C-terminal domain"/>
    <property type="match status" value="1"/>
</dbReference>
<dbReference type="EMBL" id="FOKU01000007">
    <property type="protein sequence ID" value="SFC20749.1"/>
    <property type="molecule type" value="Genomic_DNA"/>
</dbReference>
<dbReference type="PROSITE" id="PS50109">
    <property type="entry name" value="HIS_KIN"/>
    <property type="match status" value="1"/>
</dbReference>
<dbReference type="PANTHER" id="PTHR43065">
    <property type="entry name" value="SENSOR HISTIDINE KINASE"/>
    <property type="match status" value="1"/>
</dbReference>
<dbReference type="Proteomes" id="UP000198940">
    <property type="component" value="Unassembled WGS sequence"/>
</dbReference>
<reference evidence="6 7" key="1">
    <citation type="submission" date="2016-11" db="EMBL/GenBank/DDBJ databases">
        <authorList>
            <person name="Varghese N."/>
            <person name="Submissions S."/>
        </authorList>
    </citation>
    <scope>NUCLEOTIDE SEQUENCE [LARGE SCALE GENOMIC DNA]</scope>
    <source>
        <strain evidence="6 7">CGMCC 1.12174</strain>
        <strain evidence="5 8">DSM 26351</strain>
    </source>
</reference>
<feature type="domain" description="Histidine kinase" evidence="4">
    <location>
        <begin position="168"/>
        <end position="377"/>
    </location>
</feature>
<keyword evidence="6" id="KW-0418">Kinase</keyword>
<dbReference type="SUPFAM" id="SSF55874">
    <property type="entry name" value="ATPase domain of HSP90 chaperone/DNA topoisomerase II/histidine kinase"/>
    <property type="match status" value="1"/>
</dbReference>
<dbReference type="EC" id="2.7.13.3" evidence="2"/>